<evidence type="ECO:0000313" key="10">
    <source>
        <dbReference type="Proteomes" id="UP000177953"/>
    </source>
</evidence>
<evidence type="ECO:0000313" key="9">
    <source>
        <dbReference type="EMBL" id="OGH69809.1"/>
    </source>
</evidence>
<evidence type="ECO:0000256" key="7">
    <source>
        <dbReference type="ARBA" id="ARBA00032903"/>
    </source>
</evidence>
<dbReference type="PANTHER" id="PTHR42844:SF1">
    <property type="entry name" value="DIHYDRONEOPTERIN ALDOLASE 1-RELATED"/>
    <property type="match status" value="1"/>
</dbReference>
<comment type="pathway">
    <text evidence="2">Cofactor biosynthesis; tetrahydrofolate biosynthesis; 2-amino-4-hydroxy-6-hydroxymethyl-7,8-dihydropteridine diphosphate from 7,8-dihydroneopterin triphosphate: step 3/4.</text>
</comment>
<comment type="caution">
    <text evidence="9">The sequence shown here is derived from an EMBL/GenBank/DDBJ whole genome shotgun (WGS) entry which is preliminary data.</text>
</comment>
<dbReference type="InterPro" id="IPR006157">
    <property type="entry name" value="FolB_dom"/>
</dbReference>
<dbReference type="SUPFAM" id="SSF55620">
    <property type="entry name" value="Tetrahydrobiopterin biosynthesis enzymes-like"/>
    <property type="match status" value="1"/>
</dbReference>
<evidence type="ECO:0000256" key="2">
    <source>
        <dbReference type="ARBA" id="ARBA00005013"/>
    </source>
</evidence>
<comment type="catalytic activity">
    <reaction evidence="1">
        <text>7,8-dihydroneopterin = 6-hydroxymethyl-7,8-dihydropterin + glycolaldehyde</text>
        <dbReference type="Rhea" id="RHEA:10540"/>
        <dbReference type="ChEBI" id="CHEBI:17001"/>
        <dbReference type="ChEBI" id="CHEBI:17071"/>
        <dbReference type="ChEBI" id="CHEBI:44841"/>
        <dbReference type="EC" id="4.1.2.25"/>
    </reaction>
</comment>
<keyword evidence="5" id="KW-0289">Folate biosynthesis</keyword>
<evidence type="ECO:0000256" key="6">
    <source>
        <dbReference type="ARBA" id="ARBA00023239"/>
    </source>
</evidence>
<dbReference type="AlphaFoldDB" id="A0A1F6MDU7"/>
<reference evidence="9 10" key="1">
    <citation type="journal article" date="2016" name="Nat. Commun.">
        <title>Thousands of microbial genomes shed light on interconnected biogeochemical processes in an aquifer system.</title>
        <authorList>
            <person name="Anantharaman K."/>
            <person name="Brown C.T."/>
            <person name="Hug L.A."/>
            <person name="Sharon I."/>
            <person name="Castelle C.J."/>
            <person name="Probst A.J."/>
            <person name="Thomas B.C."/>
            <person name="Singh A."/>
            <person name="Wilkins M.J."/>
            <person name="Karaoz U."/>
            <person name="Brodie E.L."/>
            <person name="Williams K.H."/>
            <person name="Hubbard S.S."/>
            <person name="Banfield J.F."/>
        </authorList>
    </citation>
    <scope>NUCLEOTIDE SEQUENCE [LARGE SCALE GENOMIC DNA]</scope>
</reference>
<sequence length="138" mass="15476">MRYYINQPLNQQELAMTGKTFLTELATQCRIGCDANERKAFQPILIDISCETDMAAAIVSDKRSDCVDYCDLRQIALELAEKTAYRLLEKLAYEIAQAVLKLSRVQAVTVEIRKPHKLAGCKAVGISLTLRAEETKHA</sequence>
<name>A0A1F6MDU7_9BACT</name>
<dbReference type="Proteomes" id="UP000177953">
    <property type="component" value="Unassembled WGS sequence"/>
</dbReference>
<evidence type="ECO:0000256" key="4">
    <source>
        <dbReference type="ARBA" id="ARBA00013043"/>
    </source>
</evidence>
<dbReference type="InterPro" id="IPR006156">
    <property type="entry name" value="Dihydroneopterin_aldolase"/>
</dbReference>
<evidence type="ECO:0000259" key="8">
    <source>
        <dbReference type="SMART" id="SM00905"/>
    </source>
</evidence>
<accession>A0A1F6MDU7</accession>
<dbReference type="GO" id="GO:0005737">
    <property type="term" value="C:cytoplasm"/>
    <property type="evidence" value="ECO:0007669"/>
    <property type="project" value="TreeGrafter"/>
</dbReference>
<evidence type="ECO:0000256" key="1">
    <source>
        <dbReference type="ARBA" id="ARBA00001353"/>
    </source>
</evidence>
<dbReference type="GO" id="GO:0004150">
    <property type="term" value="F:dihydroneopterin aldolase activity"/>
    <property type="evidence" value="ECO:0007669"/>
    <property type="project" value="UniProtKB-EC"/>
</dbReference>
<gene>
    <name evidence="9" type="ORF">A2754_02000</name>
</gene>
<dbReference type="Gene3D" id="3.30.1130.10">
    <property type="match status" value="1"/>
</dbReference>
<dbReference type="EMBL" id="MFPU01000022">
    <property type="protein sequence ID" value="OGH69809.1"/>
    <property type="molecule type" value="Genomic_DNA"/>
</dbReference>
<dbReference type="PANTHER" id="PTHR42844">
    <property type="entry name" value="DIHYDRONEOPTERIN ALDOLASE 1-RELATED"/>
    <property type="match status" value="1"/>
</dbReference>
<dbReference type="EC" id="4.1.2.25" evidence="4"/>
<comment type="similarity">
    <text evidence="3">Belongs to the DHNA family.</text>
</comment>
<organism evidence="9 10">
    <name type="scientific">Candidatus Magasanikbacteria bacterium RIFCSPHIGHO2_01_FULL_47_8</name>
    <dbReference type="NCBI Taxonomy" id="1798673"/>
    <lineage>
        <taxon>Bacteria</taxon>
        <taxon>Candidatus Magasanikiibacteriota</taxon>
    </lineage>
</organism>
<dbReference type="GO" id="GO:0046656">
    <property type="term" value="P:folic acid biosynthetic process"/>
    <property type="evidence" value="ECO:0007669"/>
    <property type="project" value="UniProtKB-KW"/>
</dbReference>
<protein>
    <recommendedName>
        <fullName evidence="4">dihydroneopterin aldolase</fullName>
        <ecNumber evidence="4">4.1.2.25</ecNumber>
    </recommendedName>
    <alternativeName>
        <fullName evidence="7">7,8-dihydroneopterin aldolase</fullName>
    </alternativeName>
</protein>
<proteinExistence type="inferred from homology"/>
<dbReference type="NCBIfam" id="TIGR00526">
    <property type="entry name" value="folB_dom"/>
    <property type="match status" value="1"/>
</dbReference>
<dbReference type="SMART" id="SM00905">
    <property type="entry name" value="FolB"/>
    <property type="match status" value="1"/>
</dbReference>
<dbReference type="Pfam" id="PF02152">
    <property type="entry name" value="FolB"/>
    <property type="match status" value="1"/>
</dbReference>
<evidence type="ECO:0000256" key="5">
    <source>
        <dbReference type="ARBA" id="ARBA00022909"/>
    </source>
</evidence>
<evidence type="ECO:0000256" key="3">
    <source>
        <dbReference type="ARBA" id="ARBA00005708"/>
    </source>
</evidence>
<dbReference type="InterPro" id="IPR043133">
    <property type="entry name" value="GTP-CH-I_C/QueF"/>
</dbReference>
<feature type="domain" description="Dihydroneopterin aldolase/epimerase" evidence="8">
    <location>
        <begin position="20"/>
        <end position="130"/>
    </location>
</feature>
<keyword evidence="6" id="KW-0456">Lyase</keyword>